<gene>
    <name evidence="2" type="ORF">GCM10008943_34410</name>
</gene>
<dbReference type="EMBL" id="BAAADE010000052">
    <property type="protein sequence ID" value="GAA0617742.1"/>
    <property type="molecule type" value="Genomic_DNA"/>
</dbReference>
<reference evidence="2 3" key="1">
    <citation type="journal article" date="2019" name="Int. J. Syst. Evol. Microbiol.">
        <title>The Global Catalogue of Microorganisms (GCM) 10K type strain sequencing project: providing services to taxonomists for standard genome sequencing and annotation.</title>
        <authorList>
            <consortium name="The Broad Institute Genomics Platform"/>
            <consortium name="The Broad Institute Genome Sequencing Center for Infectious Disease"/>
            <person name="Wu L."/>
            <person name="Ma J."/>
        </authorList>
    </citation>
    <scope>NUCLEOTIDE SEQUENCE [LARGE SCALE GENOMIC DNA]</scope>
    <source>
        <strain evidence="2 3">JCM 15115</strain>
    </source>
</reference>
<name>A0ABN1GS00_9HYPH</name>
<evidence type="ECO:0000313" key="2">
    <source>
        <dbReference type="EMBL" id="GAA0617742.1"/>
    </source>
</evidence>
<keyword evidence="1" id="KW-0175">Coiled coil</keyword>
<keyword evidence="3" id="KW-1185">Reference proteome</keyword>
<organism evidence="2 3">
    <name type="scientific">Paenochrobactrum glaciei</name>
    <dbReference type="NCBI Taxonomy" id="486407"/>
    <lineage>
        <taxon>Bacteria</taxon>
        <taxon>Pseudomonadati</taxon>
        <taxon>Pseudomonadota</taxon>
        <taxon>Alphaproteobacteria</taxon>
        <taxon>Hyphomicrobiales</taxon>
        <taxon>Brucellaceae</taxon>
        <taxon>Paenochrobactrum</taxon>
    </lineage>
</organism>
<proteinExistence type="predicted"/>
<evidence type="ECO:0000256" key="1">
    <source>
        <dbReference type="SAM" id="Coils"/>
    </source>
</evidence>
<dbReference type="Proteomes" id="UP001424441">
    <property type="component" value="Unassembled WGS sequence"/>
</dbReference>
<evidence type="ECO:0000313" key="3">
    <source>
        <dbReference type="Proteomes" id="UP001424441"/>
    </source>
</evidence>
<comment type="caution">
    <text evidence="2">The sequence shown here is derived from an EMBL/GenBank/DDBJ whole genome shotgun (WGS) entry which is preliminary data.</text>
</comment>
<protein>
    <submittedName>
        <fullName evidence="2">Uncharacterized protein</fullName>
    </submittedName>
</protein>
<accession>A0ABN1GS00</accession>
<dbReference type="RefSeq" id="WP_343808699.1">
    <property type="nucleotide sequence ID" value="NZ_BAAADE010000052.1"/>
</dbReference>
<sequence length="100" mass="11315">MTILPSDIAKILERTQIWKSLVTLPKRMAELEKRVAELEAERAIKISSAIDQCMKCKTTLVFTEETNDPAFGDFGLKVHHFKCSDCGFTTTRNYTPGKGY</sequence>
<feature type="coiled-coil region" evidence="1">
    <location>
        <begin position="21"/>
        <end position="48"/>
    </location>
</feature>